<dbReference type="InterPro" id="IPR008930">
    <property type="entry name" value="Terpenoid_cyclase/PrenylTrfase"/>
</dbReference>
<reference evidence="6 7" key="1">
    <citation type="submission" date="2012-04" db="EMBL/GenBank/DDBJ databases">
        <title>The Genome Sequence of Afipia clevelandensis ATCC 49720.</title>
        <authorList>
            <consortium name="The Broad Institute Genome Sequencing Platform"/>
            <person name="Earl A."/>
            <person name="Ward D."/>
            <person name="Feldgarden M."/>
            <person name="Gevers D."/>
            <person name="Huys G."/>
            <person name="Walker B."/>
            <person name="Young S.K."/>
            <person name="Zeng Q."/>
            <person name="Gargeya S."/>
            <person name="Fitzgerald M."/>
            <person name="Haas B."/>
            <person name="Abouelleil A."/>
            <person name="Alvarado L."/>
            <person name="Arachchi H.M."/>
            <person name="Berlin A."/>
            <person name="Chapman S.B."/>
            <person name="Goldberg J."/>
            <person name="Griggs A."/>
            <person name="Gujja S."/>
            <person name="Hansen M."/>
            <person name="Howarth C."/>
            <person name="Imamovic A."/>
            <person name="Larimer J."/>
            <person name="McCowen C."/>
            <person name="Montmayeur A."/>
            <person name="Murphy C."/>
            <person name="Neiman D."/>
            <person name="Pearson M."/>
            <person name="Priest M."/>
            <person name="Roberts A."/>
            <person name="Saif S."/>
            <person name="Shea T."/>
            <person name="Sisk P."/>
            <person name="Sykes S."/>
            <person name="Wortman J."/>
            <person name="Nusbaum C."/>
            <person name="Birren B."/>
        </authorList>
    </citation>
    <scope>NUCLEOTIDE SEQUENCE [LARGE SCALE GENOMIC DNA]</scope>
    <source>
        <strain evidence="6 7">ATCC 49720</strain>
    </source>
</reference>
<dbReference type="InterPro" id="IPR051802">
    <property type="entry name" value="YfhM-like"/>
</dbReference>
<evidence type="ECO:0000256" key="2">
    <source>
        <dbReference type="ARBA" id="ARBA00022729"/>
    </source>
</evidence>
<dbReference type="PATRIC" id="fig|883079.3.peg.1031"/>
<dbReference type="InterPro" id="IPR001599">
    <property type="entry name" value="Macroglobln_a2"/>
</dbReference>
<dbReference type="InterPro" id="IPR041462">
    <property type="entry name" value="Bact_A2M_MG6"/>
</dbReference>
<sequence>MIGLVRAISVCATLAFALVSAHAADKAFRRDDLADSAIRLEAQIKTEAGVINKTAATLKSDTDAAFKRGDLRGVLQLLGQTAAVAPEDSTNWLRLAKTIFQIRPSDNRERIFFYERASTAAYIAYQRAANPGEEADALAVLGSALAERKLWRPALDALRLSLDQKEVAEVRGSYEKLRDEKGFRLLDYSVDSDSASPRACFQFSEELPKRADFNPFVALAGTDSPAITTEEKQLCVEGLKHGERYTINLRAGMPSTVKETLPKSAEFNIYVRDRKPFVRFTGRAYVLPRTGQKGIPLVSVNTPSVAVKIFRVGDRNLINSVLGSDFRRNLSTYELSVLGDEKGVKVWSGEVATQPTLNADVVTAFPVDQAVGEMQPGVYVMTAATKGPGSGDDDDSSLATQWFIVSDLGLTAYSGNDGVHVFVNSLATTAPTAGADVRLVARNNEILATKKTDAEGHVLFEAGLARGEGGLSPALLSVSGDKGDYAFLSLKSNAFDLTDRGVSGRTVPAGPDAFVYTERGVYRSGETVYVTALLRDGKGNGVTGTPMTLVVERPDGVEFRRSVVPDQGAGGRSLTLPLNSAVPTGTWRVRAFTDPKAPSVGETTFMVEDYVADRIEFTLTSKAKQITAELPAELEVDGRFLYGAPASGLALEGDLLIATAADRPGYAGYRFGIADDESTNNERTPLESLPEADANGKAKFSVSLPKPPSSQRPQEAQVFVRMVETGGRAVERKLTIPVAPSDEMIGVKPLFSDKNVAEGDPASFDVVYVAPDGKALARSGLRYELLKMESRYQWYRQGSSWDYEPVKSTKRVADGDVTIAADKPARITFSPQPGRYRLDVKSTDVDGPITSVQFDVGWYSDGSADTPDLLETSIDKPEYKSGDTMVVSINARTAGKLTVNVLGDRLLTTQSADVKAGQNKINIAVGKDWGTGAYVVATLRRPLDAAAQRMPGRAIGLKWFGIDKAERTLKVSLTPPALVRPGTALKLPVKIEGLSRGEDAKIVVAAVDVGILNLTNYKPPAPDDYYLGQRRMTSEIRDLYGQLIDGMQGTRGQIRTGGDGAGAELQGSPPTQKPLALYSGIVTVGADGTAIVSFDIPEFAGTARVMAVAWTATKVGRANTDVTVRDPVVLTATLPRFLLSGDRGTMNLDLDNVEGAAGDYVISVKPSGPVKITGNPATTMRLAAKQRSTVALAIDAANGAGAAALDVNIAGPDGLTLARHYDLNVKPATQILARRSVRTLAKGESLTLTSDMFSDLVQGTGGVQLSVGLSTALDAATILKALDRYPFGCSEQITSRAMPLLYVNDLAAENHLALDAGVDQRIKDAIDRLLARQGSNGSFGLWSAGGDDAWLDAYVTDFLTRAREKGFAVPDVLFKTALDRIRNSVVNAEEPEKDGGRDLAYGLYVLAKNGTAPIGDLRYLADTKLNNIATPIAKAQLAAALALVGDRARAERVYAAAVNSLAPKPALEFGRMDYGSSLRDAAALVSLSSEGNAPKATISLAVERVEAARGLTPYTSTQENAWLVLASRALAKEANSLAITVNGEAAKRAVYRNYRSTDVAAKPITITNTGDAPVQAVVSVTGAPITPEPAASNGFKIERNFFTLDGKPADVSKAKQNDRFAVVLKVTEAKPEFGRIMVVDYLPAGLEIDNPKLVSSGDSGTLDWIEDGEEPEHTEFRDDRFSAAIEREAKDEAVFTVAYIVRAVSPGKYVLPQAYVEDMYNPSRYGRTGTGTVEVTKAK</sequence>
<dbReference type="InterPro" id="IPR041246">
    <property type="entry name" value="Bact_MG10"/>
</dbReference>
<dbReference type="SUPFAM" id="SSF48239">
    <property type="entry name" value="Terpenoid cyclases/Protein prenyltransferases"/>
    <property type="match status" value="1"/>
</dbReference>
<dbReference type="Gene3D" id="1.50.10.20">
    <property type="match status" value="1"/>
</dbReference>
<dbReference type="Pfam" id="PF01835">
    <property type="entry name" value="MG2"/>
    <property type="match status" value="1"/>
</dbReference>
<dbReference type="SMART" id="SM01359">
    <property type="entry name" value="A2M_N_2"/>
    <property type="match status" value="1"/>
</dbReference>
<dbReference type="InterPro" id="IPR011625">
    <property type="entry name" value="A2M_N_BRD"/>
</dbReference>
<comment type="caution">
    <text evidence="6">The sequence shown here is derived from an EMBL/GenBank/DDBJ whole genome shotgun (WGS) entry which is preliminary data.</text>
</comment>
<gene>
    <name evidence="6" type="ORF">HMPREF9696_01014</name>
</gene>
<feature type="chain" id="PRO_5003920057" description="Alpha-2-macroglobulin" evidence="3">
    <location>
        <begin position="24"/>
        <end position="1739"/>
    </location>
</feature>
<dbReference type="CDD" id="cd02891">
    <property type="entry name" value="A2M_like"/>
    <property type="match status" value="1"/>
</dbReference>
<evidence type="ECO:0000313" key="6">
    <source>
        <dbReference type="EMBL" id="EKS40002.1"/>
    </source>
</evidence>
<dbReference type="SMART" id="SM01419">
    <property type="entry name" value="Thiol-ester_cl"/>
    <property type="match status" value="1"/>
</dbReference>
<dbReference type="InterPro" id="IPR047565">
    <property type="entry name" value="Alpha-macroglob_thiol-ester_cl"/>
</dbReference>
<dbReference type="Proteomes" id="UP000001095">
    <property type="component" value="Unassembled WGS sequence"/>
</dbReference>
<dbReference type="Pfam" id="PF17962">
    <property type="entry name" value="bMG6"/>
    <property type="match status" value="1"/>
</dbReference>
<dbReference type="PIRSF" id="PIRSF038980">
    <property type="entry name" value="A2M_bac"/>
    <property type="match status" value="1"/>
</dbReference>
<evidence type="ECO:0000259" key="5">
    <source>
        <dbReference type="SMART" id="SM01360"/>
    </source>
</evidence>
<proteinExistence type="inferred from homology"/>
<dbReference type="InterPro" id="IPR021868">
    <property type="entry name" value="Alpha_2_Macroglob_MG3"/>
</dbReference>
<dbReference type="Pfam" id="PF00207">
    <property type="entry name" value="A2M"/>
    <property type="match status" value="1"/>
</dbReference>
<feature type="signal peptide" evidence="3">
    <location>
        <begin position="1"/>
        <end position="23"/>
    </location>
</feature>
<evidence type="ECO:0000256" key="1">
    <source>
        <dbReference type="ARBA" id="ARBA00010556"/>
    </source>
</evidence>
<accession>K8PBJ8</accession>
<dbReference type="InterPro" id="IPR026284">
    <property type="entry name" value="A2MG_proteobact"/>
</dbReference>
<dbReference type="Pfam" id="PF17973">
    <property type="entry name" value="bMG10"/>
    <property type="match status" value="1"/>
</dbReference>
<keyword evidence="2 3" id="KW-0732">Signal</keyword>
<evidence type="ECO:0000259" key="4">
    <source>
        <dbReference type="SMART" id="SM01359"/>
    </source>
</evidence>
<feature type="domain" description="Alpha-2-macroglobulin" evidence="5">
    <location>
        <begin position="1075"/>
        <end position="1164"/>
    </location>
</feature>
<dbReference type="OrthoDB" id="9767116at2"/>
<dbReference type="PANTHER" id="PTHR40094">
    <property type="entry name" value="ALPHA-2-MACROGLOBULIN HOMOLOG"/>
    <property type="match status" value="1"/>
</dbReference>
<evidence type="ECO:0000256" key="3">
    <source>
        <dbReference type="SAM" id="SignalP"/>
    </source>
</evidence>
<dbReference type="Gene3D" id="2.60.40.1930">
    <property type="match status" value="1"/>
</dbReference>
<dbReference type="InterPro" id="IPR041203">
    <property type="entry name" value="Bact_A2M_MG5"/>
</dbReference>
<feature type="domain" description="Alpha-2-macroglobulin bait region" evidence="4">
    <location>
        <begin position="870"/>
        <end position="1014"/>
    </location>
</feature>
<dbReference type="HOGENOM" id="CLU_000965_1_0_5"/>
<keyword evidence="7" id="KW-1185">Reference proteome</keyword>
<dbReference type="SMART" id="SM01360">
    <property type="entry name" value="A2M"/>
    <property type="match status" value="1"/>
</dbReference>
<dbReference type="GO" id="GO:0004866">
    <property type="term" value="F:endopeptidase inhibitor activity"/>
    <property type="evidence" value="ECO:0007669"/>
    <property type="project" value="InterPro"/>
</dbReference>
<dbReference type="PANTHER" id="PTHR40094:SF1">
    <property type="entry name" value="UBIQUITIN DOMAIN-CONTAINING PROTEIN"/>
    <property type="match status" value="1"/>
</dbReference>
<evidence type="ECO:0008006" key="8">
    <source>
        <dbReference type="Google" id="ProtNLM"/>
    </source>
</evidence>
<dbReference type="RefSeq" id="WP_002711880.1">
    <property type="nucleotide sequence ID" value="NZ_KB375281.1"/>
</dbReference>
<protein>
    <recommendedName>
        <fullName evidence="8">Alpha-2-macroglobulin</fullName>
    </recommendedName>
</protein>
<name>K8PBJ8_9BRAD</name>
<dbReference type="Pfam" id="PF17972">
    <property type="entry name" value="bMG5"/>
    <property type="match status" value="1"/>
</dbReference>
<evidence type="ECO:0000313" key="7">
    <source>
        <dbReference type="Proteomes" id="UP000001095"/>
    </source>
</evidence>
<dbReference type="InterPro" id="IPR002890">
    <property type="entry name" value="MG2"/>
</dbReference>
<dbReference type="Pfam" id="PF11974">
    <property type="entry name" value="bMG3"/>
    <property type="match status" value="1"/>
</dbReference>
<dbReference type="Pfam" id="PF21142">
    <property type="entry name" value="A2M_bMG2"/>
    <property type="match status" value="1"/>
</dbReference>
<dbReference type="EMBL" id="AGWY01000005">
    <property type="protein sequence ID" value="EKS40002.1"/>
    <property type="molecule type" value="Genomic_DNA"/>
</dbReference>
<organism evidence="6 7">
    <name type="scientific">Afipia clevelandensis ATCC 49720</name>
    <dbReference type="NCBI Taxonomy" id="883079"/>
    <lineage>
        <taxon>Bacteria</taxon>
        <taxon>Pseudomonadati</taxon>
        <taxon>Pseudomonadota</taxon>
        <taxon>Alphaproteobacteria</taxon>
        <taxon>Hyphomicrobiales</taxon>
        <taxon>Nitrobacteraceae</taxon>
        <taxon>Afipia</taxon>
    </lineage>
</organism>
<dbReference type="InterPro" id="IPR049120">
    <property type="entry name" value="A2M_bMG2"/>
</dbReference>
<dbReference type="Pfam" id="PF07703">
    <property type="entry name" value="A2M_BRD"/>
    <property type="match status" value="1"/>
</dbReference>
<comment type="similarity">
    <text evidence="1">Belongs to the protease inhibitor I39 (alpha-2-macroglobulin) family. Bacterial alpha-2-macroglobulin subfamily.</text>
</comment>